<organism evidence="2 3">
    <name type="scientific">Achromobacter mucicolens</name>
    <dbReference type="NCBI Taxonomy" id="1389922"/>
    <lineage>
        <taxon>Bacteria</taxon>
        <taxon>Pseudomonadati</taxon>
        <taxon>Pseudomonadota</taxon>
        <taxon>Betaproteobacteria</taxon>
        <taxon>Burkholderiales</taxon>
        <taxon>Alcaligenaceae</taxon>
        <taxon>Achromobacter</taxon>
    </lineage>
</organism>
<evidence type="ECO:0000313" key="2">
    <source>
        <dbReference type="EMBL" id="MDH1177220.1"/>
    </source>
</evidence>
<proteinExistence type="predicted"/>
<dbReference type="AlphaFoldDB" id="A0ABD4YQA7"/>
<protein>
    <submittedName>
        <fullName evidence="2">Uncharacterized protein</fullName>
    </submittedName>
</protein>
<comment type="caution">
    <text evidence="2">The sequence shown here is derived from an EMBL/GenBank/DDBJ whole genome shotgun (WGS) entry which is preliminary data.</text>
</comment>
<feature type="signal peptide" evidence="1">
    <location>
        <begin position="1"/>
        <end position="23"/>
    </location>
</feature>
<keyword evidence="1" id="KW-0732">Signal</keyword>
<dbReference type="Proteomes" id="UP001158644">
    <property type="component" value="Unassembled WGS sequence"/>
</dbReference>
<dbReference type="EMBL" id="JAOBZK010000003">
    <property type="protein sequence ID" value="MDH1177220.1"/>
    <property type="molecule type" value="Genomic_DNA"/>
</dbReference>
<accession>A0ABD4YQA7</accession>
<gene>
    <name evidence="2" type="ORF">N5C72_03980</name>
</gene>
<evidence type="ECO:0000256" key="1">
    <source>
        <dbReference type="SAM" id="SignalP"/>
    </source>
</evidence>
<evidence type="ECO:0000313" key="3">
    <source>
        <dbReference type="Proteomes" id="UP001158644"/>
    </source>
</evidence>
<sequence>MLKLKAALLISALGAAAVLPAHAASQRSVDAREFDVAGVKTGMDFDEALAAAAKNFHVGKKDIRIGYARNNPVTNSKMPMNFSYEKDGINFIVHFEPRVPVDQQRPLAVSQIRYELPWTPANKEAMGKAALEKYGRQSNYPNDLNMEWCAKPSSNPGMGCSNDMTQAVLKYSGVSIQMVDPAWTNARIEFVQRSQSRKPSF</sequence>
<dbReference type="RefSeq" id="WP_223573190.1">
    <property type="nucleotide sequence ID" value="NZ_CADIKQ010000004.1"/>
</dbReference>
<reference evidence="2 3" key="1">
    <citation type="submission" date="2022-09" db="EMBL/GenBank/DDBJ databases">
        <title>Intensive care unit water sources are persistently colonized with multi-drug resistant bacteria and are the site of extensive horizontal gene transfer of antibiotic resistance genes.</title>
        <authorList>
            <person name="Diorio-Toth L."/>
        </authorList>
    </citation>
    <scope>NUCLEOTIDE SEQUENCE [LARGE SCALE GENOMIC DNA]</scope>
    <source>
        <strain evidence="2 3">GD03967</strain>
    </source>
</reference>
<name>A0ABD4YQA7_9BURK</name>
<feature type="chain" id="PRO_5044870822" evidence="1">
    <location>
        <begin position="24"/>
        <end position="201"/>
    </location>
</feature>